<feature type="region of interest" description="Disordered" evidence="1">
    <location>
        <begin position="621"/>
        <end position="660"/>
    </location>
</feature>
<gene>
    <name evidence="2" type="ORF">PSON_ATCC_30995.1.T0380013</name>
</gene>
<dbReference type="Proteomes" id="UP000692954">
    <property type="component" value="Unassembled WGS sequence"/>
</dbReference>
<reference evidence="2" key="1">
    <citation type="submission" date="2021-01" db="EMBL/GenBank/DDBJ databases">
        <authorList>
            <consortium name="Genoscope - CEA"/>
            <person name="William W."/>
        </authorList>
    </citation>
    <scope>NUCLEOTIDE SEQUENCE</scope>
</reference>
<dbReference type="EMBL" id="CAJJDN010000038">
    <property type="protein sequence ID" value="CAD8078608.1"/>
    <property type="molecule type" value="Genomic_DNA"/>
</dbReference>
<keyword evidence="3" id="KW-1185">Reference proteome</keyword>
<dbReference type="OrthoDB" id="294354at2759"/>
<organism evidence="2 3">
    <name type="scientific">Paramecium sonneborni</name>
    <dbReference type="NCBI Taxonomy" id="65129"/>
    <lineage>
        <taxon>Eukaryota</taxon>
        <taxon>Sar</taxon>
        <taxon>Alveolata</taxon>
        <taxon>Ciliophora</taxon>
        <taxon>Intramacronucleata</taxon>
        <taxon>Oligohymenophorea</taxon>
        <taxon>Peniculida</taxon>
        <taxon>Parameciidae</taxon>
        <taxon>Paramecium</taxon>
    </lineage>
</organism>
<name>A0A8S1MEP5_9CILI</name>
<sequence>MNSVFKCRQHNQVAIYINVKPLAKEPVLLCQRCILSKNYTAKLLEEFLLQAQPILGQYLSQDILDFGFNKKQFEDSVEKLRIFLNETFKTRINSFVQKLKFQFEEQKQILQQIKNQIIRYQKCGQNQTFLLDDQIEDQLRYYLNNQKSKNPKQKQIDYLYGQLCQTATQPPFINIPQIQDDFHEILDQFEEKIKLSKQLEYPNYKISIFSPEEAQNIDIDDFNISKTLVSNNYYPQLTTLTDSIEKIELIIDKPIDLIGFSKYQQLKELYIRFEKCNEGITKQIMIPNLQKLSLDLKGNKLNKIDQLFIPDTIIDFSLDLSLNCLDENSIYYVGQTIDNLKLQRLSLNFNGFSQYRNTIWSTGLIQLCRNLFSQQLKILHLGCGRCNINDVGIEFGIIKLLSKQRQLEELKLDLFSNEITKLGDLAKAVNSLKQVKVNANQNPLQDYLHLDPLIFSTLNLLKKMNNHDNYKLPSLTNSEQSIQNHFKQFSQPVRETWYQKNSIENYSSNQIDINDLPNFEITSPDKQQSNSQFDHEFPPLDCSFKQEKLSFQYKQQQQDQQQNIEYSYKKNTNKGSEQYHIDNQPQQLFQQESSQFFQIQTDPKQKPNFLYLNQEQISPQKSRQINYAKPQKELTASSQKVQYKSTSKTPQKKQNHQDSQNNLKYIILETNISSNKKKFICQNPAPSYIILDFTDKENPKSLSKQTMQVQLSLKDLMF</sequence>
<evidence type="ECO:0000256" key="1">
    <source>
        <dbReference type="SAM" id="MobiDB-lite"/>
    </source>
</evidence>
<evidence type="ECO:0000313" key="2">
    <source>
        <dbReference type="EMBL" id="CAD8078608.1"/>
    </source>
</evidence>
<feature type="compositionally biased region" description="Polar residues" evidence="1">
    <location>
        <begin position="520"/>
        <end position="532"/>
    </location>
</feature>
<evidence type="ECO:0000313" key="3">
    <source>
        <dbReference type="Proteomes" id="UP000692954"/>
    </source>
</evidence>
<proteinExistence type="predicted"/>
<feature type="compositionally biased region" description="Polar residues" evidence="1">
    <location>
        <begin position="634"/>
        <end position="649"/>
    </location>
</feature>
<feature type="region of interest" description="Disordered" evidence="1">
    <location>
        <begin position="515"/>
        <end position="537"/>
    </location>
</feature>
<protein>
    <submittedName>
        <fullName evidence="2">Uncharacterized protein</fullName>
    </submittedName>
</protein>
<accession>A0A8S1MEP5</accession>
<comment type="caution">
    <text evidence="2">The sequence shown here is derived from an EMBL/GenBank/DDBJ whole genome shotgun (WGS) entry which is preliminary data.</text>
</comment>
<dbReference type="AlphaFoldDB" id="A0A8S1MEP5"/>